<reference evidence="4" key="2">
    <citation type="submission" date="2020-04" db="EMBL/GenBank/DDBJ databases">
        <authorList>
            <consortium name="NCBI Genome Project"/>
        </authorList>
    </citation>
    <scope>NUCLEOTIDE SEQUENCE</scope>
    <source>
        <strain evidence="4">CBS 304.34</strain>
    </source>
</reference>
<proteinExistence type="predicted"/>
<dbReference type="EMBL" id="MU003695">
    <property type="protein sequence ID" value="KAF2813727.1"/>
    <property type="molecule type" value="Genomic_DNA"/>
</dbReference>
<dbReference type="RefSeq" id="XP_033580691.1">
    <property type="nucleotide sequence ID" value="XM_033713451.1"/>
</dbReference>
<accession>A0A6A6Z0H3</accession>
<reference evidence="2 4" key="1">
    <citation type="journal article" date="2020" name="Stud. Mycol.">
        <title>101 Dothideomycetes genomes: a test case for predicting lifestyles and emergence of pathogens.</title>
        <authorList>
            <person name="Haridas S."/>
            <person name="Albert R."/>
            <person name="Binder M."/>
            <person name="Bloem J."/>
            <person name="Labutti K."/>
            <person name="Salamov A."/>
            <person name="Andreopoulos B."/>
            <person name="Baker S."/>
            <person name="Barry K."/>
            <person name="Bills G."/>
            <person name="Bluhm B."/>
            <person name="Cannon C."/>
            <person name="Castanera R."/>
            <person name="Culley D."/>
            <person name="Daum C."/>
            <person name="Ezra D."/>
            <person name="Gonzalez J."/>
            <person name="Henrissat B."/>
            <person name="Kuo A."/>
            <person name="Liang C."/>
            <person name="Lipzen A."/>
            <person name="Lutzoni F."/>
            <person name="Magnuson J."/>
            <person name="Mondo S."/>
            <person name="Nolan M."/>
            <person name="Ohm R."/>
            <person name="Pangilinan J."/>
            <person name="Park H.-J."/>
            <person name="Ramirez L."/>
            <person name="Alfaro M."/>
            <person name="Sun H."/>
            <person name="Tritt A."/>
            <person name="Yoshinaga Y."/>
            <person name="Zwiers L.-H."/>
            <person name="Turgeon B."/>
            <person name="Goodwin S."/>
            <person name="Spatafora J."/>
            <person name="Crous P."/>
            <person name="Grigoriev I."/>
        </authorList>
    </citation>
    <scope>NUCLEOTIDE SEQUENCE</scope>
    <source>
        <strain evidence="2 4">CBS 304.34</strain>
    </source>
</reference>
<evidence type="ECO:0000313" key="3">
    <source>
        <dbReference type="Proteomes" id="UP000504636"/>
    </source>
</evidence>
<keyword evidence="3" id="KW-1185">Reference proteome</keyword>
<dbReference type="AlphaFoldDB" id="A0A6A6Z0H3"/>
<evidence type="ECO:0000313" key="4">
    <source>
        <dbReference type="RefSeq" id="XP_033580691.1"/>
    </source>
</evidence>
<name>A0A6A6Z0H3_9PEZI</name>
<reference evidence="4" key="3">
    <citation type="submission" date="2025-04" db="UniProtKB">
        <authorList>
            <consortium name="RefSeq"/>
        </authorList>
    </citation>
    <scope>IDENTIFICATION</scope>
    <source>
        <strain evidence="4">CBS 304.34</strain>
    </source>
</reference>
<sequence>MSRFFRGSRHEFPLCQASSSPQSVDTHLQQTSVNPASQGSVSLRTRVILLLFHPPLFHFPTTPTHIAPITNLSSRVPQTSRLCHNRLSLSRCKLLPSCKLLPTYRVTCGPIPPLLAPLTAPAVQHLKRPLLQPQFNRRTVAKVYEPCRTRPLRCTAPSTTAFKTWESIVE</sequence>
<protein>
    <submittedName>
        <fullName evidence="2 4">Uncharacterized protein</fullName>
    </submittedName>
</protein>
<feature type="region of interest" description="Disordered" evidence="1">
    <location>
        <begin position="16"/>
        <end position="36"/>
    </location>
</feature>
<evidence type="ECO:0000256" key="1">
    <source>
        <dbReference type="SAM" id="MobiDB-lite"/>
    </source>
</evidence>
<evidence type="ECO:0000313" key="2">
    <source>
        <dbReference type="EMBL" id="KAF2813727.1"/>
    </source>
</evidence>
<dbReference type="GeneID" id="54454344"/>
<organism evidence="2">
    <name type="scientific">Mytilinidion resinicola</name>
    <dbReference type="NCBI Taxonomy" id="574789"/>
    <lineage>
        <taxon>Eukaryota</taxon>
        <taxon>Fungi</taxon>
        <taxon>Dikarya</taxon>
        <taxon>Ascomycota</taxon>
        <taxon>Pezizomycotina</taxon>
        <taxon>Dothideomycetes</taxon>
        <taxon>Pleosporomycetidae</taxon>
        <taxon>Mytilinidiales</taxon>
        <taxon>Mytilinidiaceae</taxon>
        <taxon>Mytilinidion</taxon>
    </lineage>
</organism>
<dbReference type="Proteomes" id="UP000504636">
    <property type="component" value="Unplaced"/>
</dbReference>
<gene>
    <name evidence="2 4" type="ORF">BDZ99DRAFT_223702</name>
</gene>